<dbReference type="EMBL" id="JAPDRP010000025">
    <property type="protein sequence ID" value="KAJ9636289.1"/>
    <property type="molecule type" value="Genomic_DNA"/>
</dbReference>
<proteinExistence type="predicted"/>
<keyword evidence="2" id="KW-1185">Reference proteome</keyword>
<gene>
    <name evidence="1" type="ORF">H2199_007964</name>
</gene>
<organism evidence="1 2">
    <name type="scientific">Coniosporium tulheliwenetii</name>
    <dbReference type="NCBI Taxonomy" id="3383036"/>
    <lineage>
        <taxon>Eukaryota</taxon>
        <taxon>Fungi</taxon>
        <taxon>Dikarya</taxon>
        <taxon>Ascomycota</taxon>
        <taxon>Pezizomycotina</taxon>
        <taxon>Dothideomycetes</taxon>
        <taxon>Dothideomycetes incertae sedis</taxon>
        <taxon>Coniosporium</taxon>
    </lineage>
</organism>
<accession>A0ACC2YLQ7</accession>
<evidence type="ECO:0000313" key="1">
    <source>
        <dbReference type="EMBL" id="KAJ9636289.1"/>
    </source>
</evidence>
<dbReference type="Proteomes" id="UP001172680">
    <property type="component" value="Unassembled WGS sequence"/>
</dbReference>
<evidence type="ECO:0000313" key="2">
    <source>
        <dbReference type="Proteomes" id="UP001172680"/>
    </source>
</evidence>
<sequence>MTLKKIDHEFTYEQLSYDAKPNYQPYIKLTFFFNKLPHVSHEMFHRHWETVHADLAVASKEFGACKIRRYVQFHQSPETKEKVKAMGMDLLDFDACAEFWVETWGDWERFVSSPRYAEVLGPDSRSFMDMSFKVMAGYDNIIFGPALPGGKDGITDFAVSSKTFLRDRDISRGFSSVQRGGIRDPPINPSQQPRPGLRRHAFYLLRKLFGHWKWTLVGSWIGMTVFGGLMALVTPYNKGMMIGFTFLEQTFFGWPLYESVAFTQLGVHQHDLGMSGGLAGVMARYAGGSLAQAVYVSILTNTKSACAAVTVPTAAIAAGLPSENAETLLLLFRWGRRRCRRCREWCENIDARMSDKTEISLENDVNAEKNEFHRFSAPRRESSAS</sequence>
<comment type="caution">
    <text evidence="1">The sequence shown here is derived from an EMBL/GenBank/DDBJ whole genome shotgun (WGS) entry which is preliminary data.</text>
</comment>
<reference evidence="1" key="1">
    <citation type="submission" date="2022-10" db="EMBL/GenBank/DDBJ databases">
        <title>Culturing micro-colonial fungi from biological soil crusts in the Mojave desert and describing Neophaeococcomyces mojavensis, and introducing the new genera and species Taxawa tesnikishii.</title>
        <authorList>
            <person name="Kurbessoian T."/>
            <person name="Stajich J.E."/>
        </authorList>
    </citation>
    <scope>NUCLEOTIDE SEQUENCE</scope>
    <source>
        <strain evidence="1">JES_115</strain>
    </source>
</reference>
<name>A0ACC2YLQ7_9PEZI</name>
<protein>
    <submittedName>
        <fullName evidence="1">Uncharacterized protein</fullName>
    </submittedName>
</protein>